<dbReference type="STRING" id="446470.Snas_0632"/>
<dbReference type="InterPro" id="IPR043917">
    <property type="entry name" value="DUF5753"/>
</dbReference>
<evidence type="ECO:0000259" key="1">
    <source>
        <dbReference type="PROSITE" id="PS50943"/>
    </source>
</evidence>
<dbReference type="GO" id="GO:0003677">
    <property type="term" value="F:DNA binding"/>
    <property type="evidence" value="ECO:0007669"/>
    <property type="project" value="InterPro"/>
</dbReference>
<sequence>MARTSRSLRARWLGSKLRKLRLAAGLTLADAADAIHRDPASLSRFESGASPIRSNLLLGLIDHYGLNDFDQRNEILELCDDVANHGWWDPFKTFLTAEFADFLWVEERATAISLVDVVLIHGLFQTPDYAHALINDDPSLDDKLAVRRLTELRIARQRILTRNQAPQVTSILHEAALYHRVGDRKVMRVQLDHLIAQADNPNIDLRLLPLGTWIHGLGSVGTGLAKYQMPTPYPTVGYTENVSGLVCHMDDEEMDRIERMYAQMESQALTRDATMRKIKSIAKEI</sequence>
<keyword evidence="3" id="KW-1185">Reference proteome</keyword>
<dbReference type="InterPro" id="IPR001387">
    <property type="entry name" value="Cro/C1-type_HTH"/>
</dbReference>
<protein>
    <submittedName>
        <fullName evidence="2">Helix-turn-helix domain protein</fullName>
    </submittedName>
</protein>
<dbReference type="AlphaFoldDB" id="D3Q6U7"/>
<dbReference type="Proteomes" id="UP000000844">
    <property type="component" value="Chromosome"/>
</dbReference>
<reference evidence="2 3" key="1">
    <citation type="journal article" date="2009" name="Stand. Genomic Sci.">
        <title>Complete genome sequence of Stackebrandtia nassauensis type strain (LLR-40K-21).</title>
        <authorList>
            <person name="Munk C."/>
            <person name="Lapidus A."/>
            <person name="Copeland A."/>
            <person name="Jando M."/>
            <person name="Mayilraj S."/>
            <person name="Glavina Del Rio T."/>
            <person name="Nolan M."/>
            <person name="Chen F."/>
            <person name="Lucas S."/>
            <person name="Tice H."/>
            <person name="Cheng J.F."/>
            <person name="Han C."/>
            <person name="Detter J.C."/>
            <person name="Bruce D."/>
            <person name="Goodwin L."/>
            <person name="Chain P."/>
            <person name="Pitluck S."/>
            <person name="Goker M."/>
            <person name="Ovchinikova G."/>
            <person name="Pati A."/>
            <person name="Ivanova N."/>
            <person name="Mavromatis K."/>
            <person name="Chen A."/>
            <person name="Palaniappan K."/>
            <person name="Land M."/>
            <person name="Hauser L."/>
            <person name="Chang Y.J."/>
            <person name="Jeffries C.D."/>
            <person name="Bristow J."/>
            <person name="Eisen J.A."/>
            <person name="Markowitz V."/>
            <person name="Hugenholtz P."/>
            <person name="Kyrpides N.C."/>
            <person name="Klenk H.P."/>
        </authorList>
    </citation>
    <scope>NUCLEOTIDE SEQUENCE [LARGE SCALE GENOMIC DNA]</scope>
    <source>
        <strain evidence="3">DSM 44728 / CIP 108903 / NRRL B-16338 / NBRC 102104 / LLR-40K-21</strain>
    </source>
</reference>
<dbReference type="PROSITE" id="PS50943">
    <property type="entry name" value="HTH_CROC1"/>
    <property type="match status" value="1"/>
</dbReference>
<proteinExistence type="predicted"/>
<evidence type="ECO:0000313" key="2">
    <source>
        <dbReference type="EMBL" id="ADD40346.1"/>
    </source>
</evidence>
<dbReference type="EMBL" id="CP001778">
    <property type="protein sequence ID" value="ADD40346.1"/>
    <property type="molecule type" value="Genomic_DNA"/>
</dbReference>
<dbReference type="KEGG" id="sna:Snas_0632"/>
<accession>D3Q6U7</accession>
<dbReference type="SUPFAM" id="SSF47413">
    <property type="entry name" value="lambda repressor-like DNA-binding domains"/>
    <property type="match status" value="1"/>
</dbReference>
<name>D3Q6U7_STANL</name>
<feature type="domain" description="HTH cro/C1-type" evidence="1">
    <location>
        <begin position="17"/>
        <end position="72"/>
    </location>
</feature>
<dbReference type="CDD" id="cd00093">
    <property type="entry name" value="HTH_XRE"/>
    <property type="match status" value="1"/>
</dbReference>
<dbReference type="Pfam" id="PF13560">
    <property type="entry name" value="HTH_31"/>
    <property type="match status" value="1"/>
</dbReference>
<gene>
    <name evidence="2" type="ordered locus">Snas_0632</name>
</gene>
<organism evidence="2 3">
    <name type="scientific">Stackebrandtia nassauensis (strain DSM 44728 / CIP 108903 / NRRL B-16338 / NBRC 102104 / LLR-40K-21)</name>
    <dbReference type="NCBI Taxonomy" id="446470"/>
    <lineage>
        <taxon>Bacteria</taxon>
        <taxon>Bacillati</taxon>
        <taxon>Actinomycetota</taxon>
        <taxon>Actinomycetes</taxon>
        <taxon>Glycomycetales</taxon>
        <taxon>Glycomycetaceae</taxon>
        <taxon>Stackebrandtia</taxon>
    </lineage>
</organism>
<dbReference type="eggNOG" id="COG1396">
    <property type="taxonomic scope" value="Bacteria"/>
</dbReference>
<dbReference type="HOGENOM" id="CLU_055817_1_3_11"/>
<dbReference type="Pfam" id="PF19054">
    <property type="entry name" value="DUF5753"/>
    <property type="match status" value="1"/>
</dbReference>
<evidence type="ECO:0000313" key="3">
    <source>
        <dbReference type="Proteomes" id="UP000000844"/>
    </source>
</evidence>
<dbReference type="InterPro" id="IPR010982">
    <property type="entry name" value="Lambda_DNA-bd_dom_sf"/>
</dbReference>
<dbReference type="Gene3D" id="1.10.260.40">
    <property type="entry name" value="lambda repressor-like DNA-binding domains"/>
    <property type="match status" value="1"/>
</dbReference>
<dbReference type="SMART" id="SM00530">
    <property type="entry name" value="HTH_XRE"/>
    <property type="match status" value="1"/>
</dbReference>